<dbReference type="Proteomes" id="UP001138500">
    <property type="component" value="Unassembled WGS sequence"/>
</dbReference>
<proteinExistence type="inferred from homology"/>
<dbReference type="PRINTS" id="PR00081">
    <property type="entry name" value="GDHRDH"/>
</dbReference>
<dbReference type="EMBL" id="RIBY02002312">
    <property type="protein sequence ID" value="KAH9819769.1"/>
    <property type="molecule type" value="Genomic_DNA"/>
</dbReference>
<evidence type="ECO:0000256" key="1">
    <source>
        <dbReference type="ARBA" id="ARBA00006484"/>
    </source>
</evidence>
<keyword evidence="2" id="KW-0521">NADP</keyword>
<dbReference type="InterPro" id="IPR002347">
    <property type="entry name" value="SDR_fam"/>
</dbReference>
<comment type="similarity">
    <text evidence="1">Belongs to the short-chain dehydrogenases/reductases (SDR) family.</text>
</comment>
<organism evidence="4 5">
    <name type="scientific">Teratosphaeria destructans</name>
    <dbReference type="NCBI Taxonomy" id="418781"/>
    <lineage>
        <taxon>Eukaryota</taxon>
        <taxon>Fungi</taxon>
        <taxon>Dikarya</taxon>
        <taxon>Ascomycota</taxon>
        <taxon>Pezizomycotina</taxon>
        <taxon>Dothideomycetes</taxon>
        <taxon>Dothideomycetidae</taxon>
        <taxon>Mycosphaerellales</taxon>
        <taxon>Teratosphaeriaceae</taxon>
        <taxon>Teratosphaeria</taxon>
    </lineage>
</organism>
<name>A0A9W7VZ44_9PEZI</name>
<keyword evidence="3" id="KW-0560">Oxidoreductase</keyword>
<dbReference type="Pfam" id="PF13561">
    <property type="entry name" value="adh_short_C2"/>
    <property type="match status" value="1"/>
</dbReference>
<dbReference type="PANTHER" id="PTHR43639:SF1">
    <property type="entry name" value="SHORT-CHAIN DEHYDROGENASE_REDUCTASE FAMILY PROTEIN"/>
    <property type="match status" value="1"/>
</dbReference>
<reference evidence="4 5" key="2">
    <citation type="journal article" date="2021" name="Curr. Genet.">
        <title>Genetic response to nitrogen starvation in the aggressive Eucalyptus foliar pathogen Teratosphaeria destructans.</title>
        <authorList>
            <person name="Havenga M."/>
            <person name="Wingfield B.D."/>
            <person name="Wingfield M.J."/>
            <person name="Dreyer L.L."/>
            <person name="Roets F."/>
            <person name="Aylward J."/>
        </authorList>
    </citation>
    <scope>NUCLEOTIDE SEQUENCE [LARGE SCALE GENOMIC DNA]</scope>
    <source>
        <strain evidence="4">CMW44962</strain>
    </source>
</reference>
<evidence type="ECO:0000313" key="5">
    <source>
        <dbReference type="Proteomes" id="UP001138500"/>
    </source>
</evidence>
<sequence>MAPPRTLEGKVAIVTGASRGIGSAIAFDLASRGAKVTITYSSDRSKAPADALVQRIQSQAQSAAIDVQCDLKTPEAPQRIIDATLKAFGPHIDILVNNAGIISGSKTPEITAEHFDEVFHTNVRAPLFMLQAALPHLKHPARIINISFIGARAGYPGTGTYSASKAALEGEMLDQVPKEIVEPQLQATPVEQRAGRSEEIAEVVAWLASEGSSWVSGQAISASGGYAMY</sequence>
<protein>
    <submittedName>
        <fullName evidence="4">Dehydrogenase OXI1-like</fullName>
    </submittedName>
</protein>
<evidence type="ECO:0000256" key="3">
    <source>
        <dbReference type="ARBA" id="ARBA00023002"/>
    </source>
</evidence>
<dbReference type="InterPro" id="IPR036291">
    <property type="entry name" value="NAD(P)-bd_dom_sf"/>
</dbReference>
<evidence type="ECO:0000313" key="4">
    <source>
        <dbReference type="EMBL" id="KAH9819769.1"/>
    </source>
</evidence>
<dbReference type="Gene3D" id="3.40.50.720">
    <property type="entry name" value="NAD(P)-binding Rossmann-like Domain"/>
    <property type="match status" value="1"/>
</dbReference>
<dbReference type="Pfam" id="PF00106">
    <property type="entry name" value="adh_short"/>
    <property type="match status" value="1"/>
</dbReference>
<dbReference type="GO" id="GO:0016491">
    <property type="term" value="F:oxidoreductase activity"/>
    <property type="evidence" value="ECO:0007669"/>
    <property type="project" value="UniProtKB-KW"/>
</dbReference>
<dbReference type="AlphaFoldDB" id="A0A9W7VZ44"/>
<gene>
    <name evidence="4" type="ORF">Tdes44962_MAKER05169</name>
</gene>
<keyword evidence="5" id="KW-1185">Reference proteome</keyword>
<dbReference type="SUPFAM" id="SSF51735">
    <property type="entry name" value="NAD(P)-binding Rossmann-fold domains"/>
    <property type="match status" value="1"/>
</dbReference>
<accession>A0A9W7VZ44</accession>
<comment type="caution">
    <text evidence="4">The sequence shown here is derived from an EMBL/GenBank/DDBJ whole genome shotgun (WGS) entry which is preliminary data.</text>
</comment>
<dbReference type="PANTHER" id="PTHR43639">
    <property type="entry name" value="OXIDOREDUCTASE, SHORT-CHAIN DEHYDROGENASE/REDUCTASE FAMILY (AFU_ORTHOLOGUE AFUA_5G02870)"/>
    <property type="match status" value="1"/>
</dbReference>
<evidence type="ECO:0000256" key="2">
    <source>
        <dbReference type="ARBA" id="ARBA00022857"/>
    </source>
</evidence>
<dbReference type="FunFam" id="3.40.50.720:FF:000084">
    <property type="entry name" value="Short-chain dehydrogenase reductase"/>
    <property type="match status" value="1"/>
</dbReference>
<dbReference type="OrthoDB" id="47007at2759"/>
<reference evidence="4 5" key="1">
    <citation type="journal article" date="2018" name="IMA Fungus">
        <title>IMA Genome-F 10: Nine draft genome sequences of Claviceps purpurea s.lat., including C. arundinis, C. humidiphila, and C. cf. spartinae, pseudomolecules for the pitch canker pathogen Fusarium circinatum, draft genome of Davidsoniella eucalypti, Grosmannia galeiformis, Quambalaria eucalypti, and Teratosphaeria destructans.</title>
        <authorList>
            <person name="Wingfield B.D."/>
            <person name="Liu M."/>
            <person name="Nguyen H.D."/>
            <person name="Lane F.A."/>
            <person name="Morgan S.W."/>
            <person name="De Vos L."/>
            <person name="Wilken P.M."/>
            <person name="Duong T.A."/>
            <person name="Aylward J."/>
            <person name="Coetzee M.P."/>
            <person name="Dadej K."/>
            <person name="De Beer Z.W."/>
            <person name="Findlay W."/>
            <person name="Havenga M."/>
            <person name="Kolarik M."/>
            <person name="Menzies J.G."/>
            <person name="Naidoo K."/>
            <person name="Pochopski O."/>
            <person name="Shoukouhi P."/>
            <person name="Santana Q.C."/>
            <person name="Seifert K.A."/>
            <person name="Soal N."/>
            <person name="Steenkamp E.T."/>
            <person name="Tatham C.T."/>
            <person name="van der Nest M.A."/>
            <person name="Wingfield M.J."/>
        </authorList>
    </citation>
    <scope>NUCLEOTIDE SEQUENCE [LARGE SCALE GENOMIC DNA]</scope>
    <source>
        <strain evidence="4">CMW44962</strain>
    </source>
</reference>